<dbReference type="RefSeq" id="WP_221875995.1">
    <property type="nucleotide sequence ID" value="NZ_JACWFH010000043.1"/>
</dbReference>
<gene>
    <name evidence="2" type="ORF">H0185_23390</name>
</gene>
<keyword evidence="1" id="KW-0812">Transmembrane</keyword>
<name>A0ABS7KBM8_9BACI</name>
<dbReference type="EMBL" id="JACWFH010000043">
    <property type="protein sequence ID" value="MBY0099681.1"/>
    <property type="molecule type" value="Genomic_DNA"/>
</dbReference>
<keyword evidence="1" id="KW-0472">Membrane</keyword>
<dbReference type="Proteomes" id="UP000769780">
    <property type="component" value="Unassembled WGS sequence"/>
</dbReference>
<keyword evidence="3" id="KW-1185">Reference proteome</keyword>
<protein>
    <submittedName>
        <fullName evidence="2">Uncharacterized protein</fullName>
    </submittedName>
</protein>
<reference evidence="2 3" key="1">
    <citation type="submission" date="2020-07" db="EMBL/GenBank/DDBJ databases">
        <title>Fungal Genomes of the International Space Station.</title>
        <authorList>
            <person name="Seuylemezian A."/>
            <person name="Singh N.K."/>
            <person name="Wood J."/>
            <person name="Venkateswaran K."/>
        </authorList>
    </citation>
    <scope>NUCLEOTIDE SEQUENCE [LARGE SCALE GENOMIC DNA]</scope>
    <source>
        <strain evidence="2 3">PL-B2</strain>
    </source>
</reference>
<accession>A0ABS7KBM8</accession>
<feature type="transmembrane region" description="Helical" evidence="1">
    <location>
        <begin position="34"/>
        <end position="53"/>
    </location>
</feature>
<keyword evidence="1" id="KW-1133">Transmembrane helix</keyword>
<proteinExistence type="predicted"/>
<evidence type="ECO:0000256" key="1">
    <source>
        <dbReference type="SAM" id="Phobius"/>
    </source>
</evidence>
<evidence type="ECO:0000313" key="3">
    <source>
        <dbReference type="Proteomes" id="UP000769780"/>
    </source>
</evidence>
<feature type="transmembrane region" description="Helical" evidence="1">
    <location>
        <begin position="12"/>
        <end position="28"/>
    </location>
</feature>
<organism evidence="2 3">
    <name type="scientific">Mesobacillus maritimus</name>
    <dbReference type="NCBI Taxonomy" id="1643336"/>
    <lineage>
        <taxon>Bacteria</taxon>
        <taxon>Bacillati</taxon>
        <taxon>Bacillota</taxon>
        <taxon>Bacilli</taxon>
        <taxon>Bacillales</taxon>
        <taxon>Bacillaceae</taxon>
        <taxon>Mesobacillus</taxon>
    </lineage>
</organism>
<sequence length="63" mass="7066">MEYLKLRRKNYAAIIMGLLIGFTISKIMGETSGISTAIIVIAIGLAIGEIFVFSKWFRNKPQM</sequence>
<evidence type="ECO:0000313" key="2">
    <source>
        <dbReference type="EMBL" id="MBY0099681.1"/>
    </source>
</evidence>
<comment type="caution">
    <text evidence="2">The sequence shown here is derived from an EMBL/GenBank/DDBJ whole genome shotgun (WGS) entry which is preliminary data.</text>
</comment>